<organism evidence="8 9">
    <name type="scientific">Streptomyces umbrinus</name>
    <dbReference type="NCBI Taxonomy" id="67370"/>
    <lineage>
        <taxon>Bacteria</taxon>
        <taxon>Bacillati</taxon>
        <taxon>Actinomycetota</taxon>
        <taxon>Actinomycetes</taxon>
        <taxon>Kitasatosporales</taxon>
        <taxon>Streptomycetaceae</taxon>
        <taxon>Streptomyces</taxon>
        <taxon>Streptomyces phaeochromogenes group</taxon>
    </lineage>
</organism>
<dbReference type="InterPro" id="IPR017853">
    <property type="entry name" value="GH"/>
</dbReference>
<keyword evidence="5 8" id="KW-0326">Glycosidase</keyword>
<evidence type="ECO:0000256" key="4">
    <source>
        <dbReference type="ARBA" id="ARBA00022801"/>
    </source>
</evidence>
<dbReference type="CDD" id="cd06568">
    <property type="entry name" value="GH20_SpHex_like"/>
    <property type="match status" value="1"/>
</dbReference>
<dbReference type="Proteomes" id="UP001230328">
    <property type="component" value="Unassembled WGS sequence"/>
</dbReference>
<sequence>MKASASPPERRRGRRMKVTIVGVVVAITATLSGATTSVGSPSGEAGAVPLTKVLPQPAEVRTTAGVAFDLESDDAVHATGGSGDAKAAADFLAGLLRKPTGYALPVRSLAAGAEPDGIVMALGGNNSVTQAEGYQLDVTSRSVTVRADDRAGLFNGIETLRQLLPVKVERQQRMPGPWRIQGGRITDAPRYGYRGAMLDVGRHFLPKTDVEKYIDTIARYKINYLHLHLVDDQGWRIEIKEWPELAKIGGSTGTGGLLGGFYTQEDYRNIVQYAWARGVTVIPEIEGPDHMHSALASYAKLTCDGKALEPYTGWGKSPDGGLCLDNPTTYEFLDEVIGEIAALTPGPYIHVGGDEAAGRSQAEMDGYFEKVAKLVEKHGKKVFGWQEAAGSLPAKSVTEFWVPGNNEDRIIASAKAGGKVVMAPAMHTYLDQKYTDSYPEYPLGQTWAGPTSVQSSYDWKPEEQIAGLPATSIAGVEAPLWTETVFGINQAENLAFPRLLSIAEIGWAKASSHDWNTFKPRLAAQGPRLRESRVNYYLSPEVPWPLGS</sequence>
<keyword evidence="4 8" id="KW-0378">Hydrolase</keyword>
<dbReference type="PRINTS" id="PR00738">
    <property type="entry name" value="GLHYDRLASE20"/>
</dbReference>
<dbReference type="Pfam" id="PF02838">
    <property type="entry name" value="Glyco_hydro_20b"/>
    <property type="match status" value="1"/>
</dbReference>
<dbReference type="InterPro" id="IPR025705">
    <property type="entry name" value="Beta_hexosaminidase_sua/sub"/>
</dbReference>
<proteinExistence type="inferred from homology"/>
<dbReference type="InterPro" id="IPR029018">
    <property type="entry name" value="Hex-like_dom2"/>
</dbReference>
<dbReference type="SUPFAM" id="SSF51445">
    <property type="entry name" value="(Trans)glycosidases"/>
    <property type="match status" value="1"/>
</dbReference>
<comment type="caution">
    <text evidence="8">The sequence shown here is derived from an EMBL/GenBank/DDBJ whole genome shotgun (WGS) entry which is preliminary data.</text>
</comment>
<evidence type="ECO:0000256" key="3">
    <source>
        <dbReference type="ARBA" id="ARBA00012663"/>
    </source>
</evidence>
<dbReference type="PANTHER" id="PTHR22600">
    <property type="entry name" value="BETA-HEXOSAMINIDASE"/>
    <property type="match status" value="1"/>
</dbReference>
<evidence type="ECO:0000259" key="6">
    <source>
        <dbReference type="Pfam" id="PF00728"/>
    </source>
</evidence>
<evidence type="ECO:0000313" key="8">
    <source>
        <dbReference type="EMBL" id="MDQ1025101.1"/>
    </source>
</evidence>
<evidence type="ECO:0000313" key="9">
    <source>
        <dbReference type="Proteomes" id="UP001230328"/>
    </source>
</evidence>
<evidence type="ECO:0000259" key="7">
    <source>
        <dbReference type="Pfam" id="PF02838"/>
    </source>
</evidence>
<feature type="domain" description="Beta-hexosaminidase bacterial type N-terminal" evidence="7">
    <location>
        <begin position="52"/>
        <end position="188"/>
    </location>
</feature>
<name>A0ABU0SNH9_9ACTN</name>
<accession>A0ABU0SNH9</accession>
<reference evidence="8 9" key="1">
    <citation type="submission" date="2023-07" db="EMBL/GenBank/DDBJ databases">
        <title>Comparative genomics of wheat-associated soil bacteria to identify genetic determinants of phenazine resistance.</title>
        <authorList>
            <person name="Mouncey N."/>
        </authorList>
    </citation>
    <scope>NUCLEOTIDE SEQUENCE [LARGE SCALE GENOMIC DNA]</scope>
    <source>
        <strain evidence="8 9">V2I4</strain>
    </source>
</reference>
<dbReference type="Gene3D" id="3.20.20.80">
    <property type="entry name" value="Glycosidases"/>
    <property type="match status" value="1"/>
</dbReference>
<dbReference type="EMBL" id="JAUSZI010000002">
    <property type="protein sequence ID" value="MDQ1025101.1"/>
    <property type="molecule type" value="Genomic_DNA"/>
</dbReference>
<dbReference type="SUPFAM" id="SSF55545">
    <property type="entry name" value="beta-N-acetylhexosaminidase-like domain"/>
    <property type="match status" value="1"/>
</dbReference>
<protein>
    <recommendedName>
        <fullName evidence="3">beta-N-acetylhexosaminidase</fullName>
        <ecNumber evidence="3">3.2.1.52</ecNumber>
    </recommendedName>
</protein>
<dbReference type="PANTHER" id="PTHR22600:SF57">
    <property type="entry name" value="BETA-N-ACETYLHEXOSAMINIDASE"/>
    <property type="match status" value="1"/>
</dbReference>
<evidence type="ECO:0000256" key="1">
    <source>
        <dbReference type="ARBA" id="ARBA00001231"/>
    </source>
</evidence>
<dbReference type="GO" id="GO:0004563">
    <property type="term" value="F:beta-N-acetylhexosaminidase activity"/>
    <property type="evidence" value="ECO:0007669"/>
    <property type="project" value="UniProtKB-EC"/>
</dbReference>
<feature type="domain" description="Glycoside hydrolase family 20 catalytic" evidence="6">
    <location>
        <begin position="191"/>
        <end position="509"/>
    </location>
</feature>
<evidence type="ECO:0000256" key="2">
    <source>
        <dbReference type="ARBA" id="ARBA00006285"/>
    </source>
</evidence>
<dbReference type="EC" id="3.2.1.52" evidence="3"/>
<comment type="catalytic activity">
    <reaction evidence="1">
        <text>Hydrolysis of terminal non-reducing N-acetyl-D-hexosamine residues in N-acetyl-beta-D-hexosaminides.</text>
        <dbReference type="EC" id="3.2.1.52"/>
    </reaction>
</comment>
<dbReference type="InterPro" id="IPR015883">
    <property type="entry name" value="Glyco_hydro_20_cat"/>
</dbReference>
<dbReference type="InterPro" id="IPR015882">
    <property type="entry name" value="HEX_bac_N"/>
</dbReference>
<dbReference type="Pfam" id="PF00728">
    <property type="entry name" value="Glyco_hydro_20"/>
    <property type="match status" value="1"/>
</dbReference>
<gene>
    <name evidence="8" type="ORF">QF035_002683</name>
</gene>
<dbReference type="Gene3D" id="3.30.379.10">
    <property type="entry name" value="Chitobiase/beta-hexosaminidase domain 2-like"/>
    <property type="match status" value="1"/>
</dbReference>
<keyword evidence="9" id="KW-1185">Reference proteome</keyword>
<comment type="similarity">
    <text evidence="2">Belongs to the glycosyl hydrolase 20 family.</text>
</comment>
<evidence type="ECO:0000256" key="5">
    <source>
        <dbReference type="ARBA" id="ARBA00023295"/>
    </source>
</evidence>